<feature type="transmembrane region" description="Helical" evidence="5">
    <location>
        <begin position="276"/>
        <end position="297"/>
    </location>
</feature>
<dbReference type="InterPro" id="IPR000620">
    <property type="entry name" value="EamA_dom"/>
</dbReference>
<evidence type="ECO:0000256" key="3">
    <source>
        <dbReference type="ARBA" id="ARBA00022989"/>
    </source>
</evidence>
<dbReference type="AlphaFoldDB" id="A0A285URV2"/>
<proteinExistence type="predicted"/>
<protein>
    <submittedName>
        <fullName evidence="7">O-acetylserine/cysteine efflux transporter</fullName>
    </submittedName>
</protein>
<evidence type="ECO:0000313" key="7">
    <source>
        <dbReference type="EMBL" id="SOC44590.1"/>
    </source>
</evidence>
<accession>A0A285URV2</accession>
<keyword evidence="8" id="KW-1185">Reference proteome</keyword>
<name>A0A285URV2_9HYPH</name>
<dbReference type="EMBL" id="OBQD01000013">
    <property type="protein sequence ID" value="SOC44590.1"/>
    <property type="molecule type" value="Genomic_DNA"/>
</dbReference>
<keyword evidence="4 5" id="KW-0472">Membrane</keyword>
<evidence type="ECO:0000256" key="4">
    <source>
        <dbReference type="ARBA" id="ARBA00023136"/>
    </source>
</evidence>
<dbReference type="PANTHER" id="PTHR32322:SF9">
    <property type="entry name" value="AMINO-ACID METABOLITE EFFLUX PUMP-RELATED"/>
    <property type="match status" value="1"/>
</dbReference>
<dbReference type="InterPro" id="IPR037185">
    <property type="entry name" value="EmrE-like"/>
</dbReference>
<reference evidence="7 8" key="1">
    <citation type="submission" date="2017-08" db="EMBL/GenBank/DDBJ databases">
        <authorList>
            <person name="de Groot N.N."/>
        </authorList>
    </citation>
    <scope>NUCLEOTIDE SEQUENCE [LARGE SCALE GENOMIC DNA]</scope>
    <source>
        <strain evidence="7 8">JC85</strain>
    </source>
</reference>
<dbReference type="Proteomes" id="UP000219167">
    <property type="component" value="Unassembled WGS sequence"/>
</dbReference>
<feature type="transmembrane region" description="Helical" evidence="5">
    <location>
        <begin position="209"/>
        <end position="232"/>
    </location>
</feature>
<keyword evidence="3 5" id="KW-1133">Transmembrane helix</keyword>
<dbReference type="SUPFAM" id="SSF103481">
    <property type="entry name" value="Multidrug resistance efflux transporter EmrE"/>
    <property type="match status" value="2"/>
</dbReference>
<feature type="transmembrane region" description="Helical" evidence="5">
    <location>
        <begin position="41"/>
        <end position="58"/>
    </location>
</feature>
<feature type="transmembrane region" description="Helical" evidence="5">
    <location>
        <begin position="93"/>
        <end position="114"/>
    </location>
</feature>
<gene>
    <name evidence="7" type="ORF">SAMN05892877_1135</name>
</gene>
<evidence type="ECO:0000313" key="8">
    <source>
        <dbReference type="Proteomes" id="UP000219167"/>
    </source>
</evidence>
<feature type="domain" description="EamA" evidence="6">
    <location>
        <begin position="16"/>
        <end position="137"/>
    </location>
</feature>
<evidence type="ECO:0000259" key="6">
    <source>
        <dbReference type="Pfam" id="PF00892"/>
    </source>
</evidence>
<dbReference type="OrthoDB" id="7158585at2"/>
<dbReference type="RefSeq" id="WP_097141550.1">
    <property type="nucleotide sequence ID" value="NZ_OBQD01000013.1"/>
</dbReference>
<dbReference type="GO" id="GO:0016020">
    <property type="term" value="C:membrane"/>
    <property type="evidence" value="ECO:0007669"/>
    <property type="project" value="UniProtKB-SubCell"/>
</dbReference>
<evidence type="ECO:0000256" key="5">
    <source>
        <dbReference type="SAM" id="Phobius"/>
    </source>
</evidence>
<evidence type="ECO:0000256" key="2">
    <source>
        <dbReference type="ARBA" id="ARBA00022692"/>
    </source>
</evidence>
<feature type="transmembrane region" description="Helical" evidence="5">
    <location>
        <begin position="121"/>
        <end position="138"/>
    </location>
</feature>
<feature type="domain" description="EamA" evidence="6">
    <location>
        <begin position="151"/>
        <end position="287"/>
    </location>
</feature>
<feature type="transmembrane region" description="Helical" evidence="5">
    <location>
        <begin position="12"/>
        <end position="35"/>
    </location>
</feature>
<feature type="transmembrane region" description="Helical" evidence="5">
    <location>
        <begin position="178"/>
        <end position="197"/>
    </location>
</feature>
<organism evidence="7 8">
    <name type="scientific">Rhizobium subbaraonis</name>
    <dbReference type="NCBI Taxonomy" id="908946"/>
    <lineage>
        <taxon>Bacteria</taxon>
        <taxon>Pseudomonadati</taxon>
        <taxon>Pseudomonadota</taxon>
        <taxon>Alphaproteobacteria</taxon>
        <taxon>Hyphomicrobiales</taxon>
        <taxon>Rhizobiaceae</taxon>
        <taxon>Rhizobium/Agrobacterium group</taxon>
        <taxon>Rhizobium</taxon>
    </lineage>
</organism>
<dbReference type="PANTHER" id="PTHR32322">
    <property type="entry name" value="INNER MEMBRANE TRANSPORTER"/>
    <property type="match status" value="1"/>
</dbReference>
<sequence length="310" mass="33189">MVEKTPNKLTAGDTALLVLVAFVWGFNFVVIALGLHDFPPLLFTALRFATCALLVFLVPRPQIGWPQLIAVGIALGTLVFAFLFAGIHAGMPAGIASVIMQTQVFFTVLLGMVVLAERPLLTSWLAVIVGGAGIVLLASERMALGGWAAFSMVLAGALSWGAANILIKALPKANMLHLMVWMSLVPPLPLLALSFVIEGQSAIETALWGLSWVGVGAVLYTGLLSTVFAYAVWGSMLQRYQTPIVAPFALLTPVFGLLSAQLVLREHHSSTQTAATILIVLALAINLWGSSLQKYLLAAATRWRCRMLQD</sequence>
<comment type="subcellular location">
    <subcellularLocation>
        <location evidence="1">Membrane</location>
        <topology evidence="1">Multi-pass membrane protein</topology>
    </subcellularLocation>
</comment>
<dbReference type="Pfam" id="PF00892">
    <property type="entry name" value="EamA"/>
    <property type="match status" value="2"/>
</dbReference>
<dbReference type="InterPro" id="IPR050638">
    <property type="entry name" value="AA-Vitamin_Transporters"/>
</dbReference>
<feature type="transmembrane region" description="Helical" evidence="5">
    <location>
        <begin position="144"/>
        <end position="166"/>
    </location>
</feature>
<feature type="transmembrane region" description="Helical" evidence="5">
    <location>
        <begin position="244"/>
        <end position="264"/>
    </location>
</feature>
<evidence type="ECO:0000256" key="1">
    <source>
        <dbReference type="ARBA" id="ARBA00004141"/>
    </source>
</evidence>
<keyword evidence="2 5" id="KW-0812">Transmembrane</keyword>
<feature type="transmembrane region" description="Helical" evidence="5">
    <location>
        <begin position="65"/>
        <end position="87"/>
    </location>
</feature>